<sequence length="453" mass="49771">MAERRPLSLDLAALPCLVAWSDTEDGLARHLYRRDHDPTLQVALDLGWAEPGPQSTVGGGTFRLRVPVDLKACPHEKTPLFLYIRPGSIASVSGPSLAPDETPDHEDTQSGVLQVVRAKFGPQFMRLRFALDALPEMVVPSGVPIIPTKRRPHGEQISLLARLARARSFSVFLKDDGSLSPLLRRLADATSNPARTVQFRAGALSGMASLYPGRGAKILNSDGLSAMLRAAAPPLSLPPPYETVEAPPPPAPLDQEMKNKASASSHPRKRQRGNDGASHTNDSTCCSHEDCGHVSAAQFEQFRQEVKEALRQLHQQDDHAPVAGHVARFVTEHVESKIRGVRSEVMAEVQDSKTEVMAEVRKRTDDLQLQISDAVREMEVMDERVDAHVEDAILEAKVELEEKAETFQSDMEQLVTEQLDRLQESVLDEVAESVMERLSGATVTVEQAIVRLD</sequence>
<organism evidence="3 4">
    <name type="scientific">Diaporthe ampelina</name>
    <dbReference type="NCBI Taxonomy" id="1214573"/>
    <lineage>
        <taxon>Eukaryota</taxon>
        <taxon>Fungi</taxon>
        <taxon>Dikarya</taxon>
        <taxon>Ascomycota</taxon>
        <taxon>Pezizomycotina</taxon>
        <taxon>Sordariomycetes</taxon>
        <taxon>Sordariomycetidae</taxon>
        <taxon>Diaporthales</taxon>
        <taxon>Diaporthaceae</taxon>
        <taxon>Diaporthe</taxon>
    </lineage>
</organism>
<evidence type="ECO:0000256" key="2">
    <source>
        <dbReference type="SAM" id="MobiDB-lite"/>
    </source>
</evidence>
<name>A0A0G2F4Z1_9PEZI</name>
<protein>
    <submittedName>
        <fullName evidence="3">Uncharacterized protein</fullName>
    </submittedName>
</protein>
<evidence type="ECO:0000313" key="3">
    <source>
        <dbReference type="EMBL" id="KKY29309.1"/>
    </source>
</evidence>
<dbReference type="Proteomes" id="UP000034680">
    <property type="component" value="Unassembled WGS sequence"/>
</dbReference>
<proteinExistence type="predicted"/>
<gene>
    <name evidence="3" type="ORF">UCDDA912_g10768</name>
</gene>
<feature type="coiled-coil region" evidence="1">
    <location>
        <begin position="357"/>
        <end position="417"/>
    </location>
</feature>
<reference evidence="3 4" key="1">
    <citation type="submission" date="2015-05" db="EMBL/GenBank/DDBJ databases">
        <title>Distinctive expansion of gene families associated with plant cell wall degradation and secondary metabolism in the genomes of grapevine trunk pathogens.</title>
        <authorList>
            <person name="Lawrence D.P."/>
            <person name="Travadon R."/>
            <person name="Rolshausen P.E."/>
            <person name="Baumgartner K."/>
        </authorList>
    </citation>
    <scope>NUCLEOTIDE SEQUENCE [LARGE SCALE GENOMIC DNA]</scope>
    <source>
        <strain evidence="3">DA912</strain>
    </source>
</reference>
<evidence type="ECO:0000313" key="4">
    <source>
        <dbReference type="Proteomes" id="UP000034680"/>
    </source>
</evidence>
<reference evidence="3 4" key="2">
    <citation type="submission" date="2015-05" db="EMBL/GenBank/DDBJ databases">
        <authorList>
            <person name="Morales-Cruz A."/>
            <person name="Amrine K.C."/>
            <person name="Cantu D."/>
        </authorList>
    </citation>
    <scope>NUCLEOTIDE SEQUENCE [LARGE SCALE GENOMIC DNA]</scope>
    <source>
        <strain evidence="3">DA912</strain>
    </source>
</reference>
<keyword evidence="4" id="KW-1185">Reference proteome</keyword>
<accession>A0A0G2F4Z1</accession>
<comment type="caution">
    <text evidence="3">The sequence shown here is derived from an EMBL/GenBank/DDBJ whole genome shotgun (WGS) entry which is preliminary data.</text>
</comment>
<dbReference type="AlphaFoldDB" id="A0A0G2F4Z1"/>
<dbReference type="OrthoDB" id="47007at2759"/>
<keyword evidence="1" id="KW-0175">Coiled coil</keyword>
<dbReference type="EMBL" id="LCUC01001056">
    <property type="protein sequence ID" value="KKY29309.1"/>
    <property type="molecule type" value="Genomic_DNA"/>
</dbReference>
<evidence type="ECO:0000256" key="1">
    <source>
        <dbReference type="SAM" id="Coils"/>
    </source>
</evidence>
<feature type="region of interest" description="Disordered" evidence="2">
    <location>
        <begin position="238"/>
        <end position="285"/>
    </location>
</feature>
<feature type="compositionally biased region" description="Pro residues" evidence="2">
    <location>
        <begin position="238"/>
        <end position="252"/>
    </location>
</feature>